<dbReference type="eggNOG" id="COG2197">
    <property type="taxonomic scope" value="Bacteria"/>
</dbReference>
<accession>C8X6B5</accession>
<proteinExistence type="predicted"/>
<evidence type="ECO:0000313" key="3">
    <source>
        <dbReference type="Proteomes" id="UP000002218"/>
    </source>
</evidence>
<dbReference type="PRINTS" id="PR00038">
    <property type="entry name" value="HTHLUXR"/>
</dbReference>
<reference evidence="2 3" key="2">
    <citation type="journal article" date="2010" name="Stand. Genomic Sci.">
        <title>Complete genome sequence of Nakamurella multipartita type strain (Y-104).</title>
        <authorList>
            <person name="Tice H."/>
            <person name="Mayilraj S."/>
            <person name="Sims D."/>
            <person name="Lapidus A."/>
            <person name="Nolan M."/>
            <person name="Lucas S."/>
            <person name="Glavina Del Rio T."/>
            <person name="Copeland A."/>
            <person name="Cheng J.F."/>
            <person name="Meincke L."/>
            <person name="Bruce D."/>
            <person name="Goodwin L."/>
            <person name="Pitluck S."/>
            <person name="Ivanova N."/>
            <person name="Mavromatis K."/>
            <person name="Ovchinnikova G."/>
            <person name="Pati A."/>
            <person name="Chen A."/>
            <person name="Palaniappan K."/>
            <person name="Land M."/>
            <person name="Hauser L."/>
            <person name="Chang Y.J."/>
            <person name="Jeffries C.D."/>
            <person name="Detter J.C."/>
            <person name="Brettin T."/>
            <person name="Rohde M."/>
            <person name="Goker M."/>
            <person name="Bristow J."/>
            <person name="Eisen J.A."/>
            <person name="Markowitz V."/>
            <person name="Hugenholtz P."/>
            <person name="Kyrpides N.C."/>
            <person name="Klenk H.P."/>
            <person name="Chen F."/>
        </authorList>
    </citation>
    <scope>NUCLEOTIDE SEQUENCE [LARGE SCALE GENOMIC DNA]</scope>
    <source>
        <strain evidence="3">ATCC 700099 / DSM 44233 / CIP 104796 / JCM 9543 / NBRC 105858 / Y-104</strain>
    </source>
</reference>
<dbReference type="InterPro" id="IPR036388">
    <property type="entry name" value="WH-like_DNA-bd_sf"/>
</dbReference>
<dbReference type="Pfam" id="PF00561">
    <property type="entry name" value="Abhydrolase_1"/>
    <property type="match status" value="1"/>
</dbReference>
<evidence type="ECO:0000259" key="1">
    <source>
        <dbReference type="PROSITE" id="PS50043"/>
    </source>
</evidence>
<dbReference type="SMART" id="SM00421">
    <property type="entry name" value="HTH_LUXR"/>
    <property type="match status" value="1"/>
</dbReference>
<dbReference type="EMBL" id="CP001737">
    <property type="protein sequence ID" value="ACV78770.1"/>
    <property type="molecule type" value="Genomic_DNA"/>
</dbReference>
<dbReference type="KEGG" id="nml:Namu_2396"/>
<dbReference type="Proteomes" id="UP000002218">
    <property type="component" value="Chromosome"/>
</dbReference>
<dbReference type="PROSITE" id="PS50043">
    <property type="entry name" value="HTH_LUXR_2"/>
    <property type="match status" value="1"/>
</dbReference>
<dbReference type="InterPro" id="IPR016032">
    <property type="entry name" value="Sig_transdc_resp-reg_C-effctor"/>
</dbReference>
<dbReference type="InterPro" id="IPR029058">
    <property type="entry name" value="AB_hydrolase_fold"/>
</dbReference>
<feature type="domain" description="HTH luxR-type" evidence="1">
    <location>
        <begin position="296"/>
        <end position="361"/>
    </location>
</feature>
<dbReference type="AlphaFoldDB" id="C8X6B5"/>
<dbReference type="PANTHER" id="PTHR43433">
    <property type="entry name" value="HYDROLASE, ALPHA/BETA FOLD FAMILY PROTEIN"/>
    <property type="match status" value="1"/>
</dbReference>
<dbReference type="PRINTS" id="PR00111">
    <property type="entry name" value="ABHYDROLASE"/>
</dbReference>
<evidence type="ECO:0000313" key="2">
    <source>
        <dbReference type="EMBL" id="ACV78770.1"/>
    </source>
</evidence>
<gene>
    <name evidence="2" type="ordered locus">Namu_2396</name>
</gene>
<protein>
    <submittedName>
        <fullName evidence="2">Transcriptional regulator, LuxR family</fullName>
    </submittedName>
</protein>
<name>C8X6B5_NAKMY</name>
<dbReference type="SUPFAM" id="SSF46894">
    <property type="entry name" value="C-terminal effector domain of the bipartite response regulators"/>
    <property type="match status" value="1"/>
</dbReference>
<dbReference type="PROSITE" id="PS00622">
    <property type="entry name" value="HTH_LUXR_1"/>
    <property type="match status" value="1"/>
</dbReference>
<dbReference type="Gene3D" id="1.10.10.10">
    <property type="entry name" value="Winged helix-like DNA-binding domain superfamily/Winged helix DNA-binding domain"/>
    <property type="match status" value="1"/>
</dbReference>
<dbReference type="Pfam" id="PF00196">
    <property type="entry name" value="GerE"/>
    <property type="match status" value="1"/>
</dbReference>
<dbReference type="PANTHER" id="PTHR43433:SF5">
    <property type="entry name" value="AB HYDROLASE-1 DOMAIN-CONTAINING PROTEIN"/>
    <property type="match status" value="1"/>
</dbReference>
<dbReference type="HOGENOM" id="CLU_020336_14_0_11"/>
<dbReference type="InParanoid" id="C8X6B5"/>
<reference evidence="3" key="1">
    <citation type="submission" date="2009-09" db="EMBL/GenBank/DDBJ databases">
        <title>The complete genome of Nakamurella multipartita DSM 44233.</title>
        <authorList>
            <consortium name="US DOE Joint Genome Institute (JGI-PGF)"/>
            <person name="Lucas S."/>
            <person name="Copeland A."/>
            <person name="Lapidus A."/>
            <person name="Glavina del Rio T."/>
            <person name="Dalin E."/>
            <person name="Tice H."/>
            <person name="Bruce D."/>
            <person name="Goodwin L."/>
            <person name="Pitluck S."/>
            <person name="Kyrpides N."/>
            <person name="Mavromatis K."/>
            <person name="Ivanova N."/>
            <person name="Ovchinnikova G."/>
            <person name="Sims D."/>
            <person name="Meincke L."/>
            <person name="Brettin T."/>
            <person name="Detter J.C."/>
            <person name="Han C."/>
            <person name="Larimer F."/>
            <person name="Land M."/>
            <person name="Hauser L."/>
            <person name="Markowitz V."/>
            <person name="Cheng J.-F."/>
            <person name="Hugenholtz P."/>
            <person name="Woyke T."/>
            <person name="Wu D."/>
            <person name="Klenk H.-P."/>
            <person name="Eisen J.A."/>
        </authorList>
    </citation>
    <scope>NUCLEOTIDE SEQUENCE [LARGE SCALE GENOMIC DNA]</scope>
    <source>
        <strain evidence="3">ATCC 700099 / DSM 44233 / CIP 104796 / JCM 9543 / NBRC 105858 / Y-104</strain>
    </source>
</reference>
<sequence length="363" mass="40076">MPASFRAGNPHQQIRFCRAADGVRIAYAVHGTGPPLLISTCWLSHLQHDWESPVWRHFLSDLGEFATVIRFDERGHGLSDWDVTDFSLEARLGDLAAVADDAGFPTFALMAMAQGGPVAITYAHRYPGRVTRLVFYDSYADPLHGMTDDDIELEDAFEHIIKAGWGRPESTFRRVFSTQMIPDATEEQLGWLDELLRVSVSPRTAVLARQQRKGADASALMPQLTAPTLVLHSLRDRMNSFAHARHLSTGIPGARLVPLDSGNHILLADEPAWPQFVTAVRDFLADDRESAPAPARVPLAQVLSGRELQVLGLAAQGRDNDEIARRLTLSVRTVERHLQNIYAKLEVQGKSARTAAVARLLSG</sequence>
<dbReference type="GO" id="GO:0003677">
    <property type="term" value="F:DNA binding"/>
    <property type="evidence" value="ECO:0007669"/>
    <property type="project" value="InterPro"/>
</dbReference>
<dbReference type="STRING" id="479431.Namu_2396"/>
<dbReference type="Gene3D" id="3.40.50.1820">
    <property type="entry name" value="alpha/beta hydrolase"/>
    <property type="match status" value="1"/>
</dbReference>
<dbReference type="InterPro" id="IPR050471">
    <property type="entry name" value="AB_hydrolase"/>
</dbReference>
<dbReference type="eggNOG" id="COG0596">
    <property type="taxonomic scope" value="Bacteria"/>
</dbReference>
<dbReference type="InterPro" id="IPR000073">
    <property type="entry name" value="AB_hydrolase_1"/>
</dbReference>
<dbReference type="SUPFAM" id="SSF53474">
    <property type="entry name" value="alpha/beta-Hydrolases"/>
    <property type="match status" value="1"/>
</dbReference>
<dbReference type="GO" id="GO:0003824">
    <property type="term" value="F:catalytic activity"/>
    <property type="evidence" value="ECO:0007669"/>
    <property type="project" value="UniProtKB-ARBA"/>
</dbReference>
<dbReference type="CDD" id="cd06170">
    <property type="entry name" value="LuxR_C_like"/>
    <property type="match status" value="1"/>
</dbReference>
<organism evidence="2 3">
    <name type="scientific">Nakamurella multipartita (strain ATCC 700099 / DSM 44233 / CIP 104796 / JCM 9543 / NBRC 105858 / Y-104)</name>
    <name type="common">Microsphaera multipartita</name>
    <dbReference type="NCBI Taxonomy" id="479431"/>
    <lineage>
        <taxon>Bacteria</taxon>
        <taxon>Bacillati</taxon>
        <taxon>Actinomycetota</taxon>
        <taxon>Actinomycetes</taxon>
        <taxon>Nakamurellales</taxon>
        <taxon>Nakamurellaceae</taxon>
        <taxon>Nakamurella</taxon>
    </lineage>
</organism>
<dbReference type="GO" id="GO:0006355">
    <property type="term" value="P:regulation of DNA-templated transcription"/>
    <property type="evidence" value="ECO:0007669"/>
    <property type="project" value="InterPro"/>
</dbReference>
<dbReference type="InterPro" id="IPR000792">
    <property type="entry name" value="Tscrpt_reg_LuxR_C"/>
</dbReference>
<dbReference type="RefSeq" id="WP_015747659.1">
    <property type="nucleotide sequence ID" value="NC_013235.1"/>
</dbReference>
<keyword evidence="3" id="KW-1185">Reference proteome</keyword>